<dbReference type="KEGG" id="scs:Sta7437_3731"/>
<reference evidence="2" key="1">
    <citation type="journal article" date="2013" name="Proc. Natl. Acad. Sci. U.S.A.">
        <title>Improving the coverage of the cyanobacterial phylum using diversity-driven genome sequencing.</title>
        <authorList>
            <person name="Shih P.M."/>
            <person name="Wu D."/>
            <person name="Latifi A."/>
            <person name="Axen S.D."/>
            <person name="Fewer D.P."/>
            <person name="Talla E."/>
            <person name="Calteau A."/>
            <person name="Cai F."/>
            <person name="Tandeau de Marsac N."/>
            <person name="Rippka R."/>
            <person name="Herdman M."/>
            <person name="Sivonen K."/>
            <person name="Coursin T."/>
            <person name="Laurent T."/>
            <person name="Goodwin L."/>
            <person name="Nolan M."/>
            <person name="Davenport K.W."/>
            <person name="Han C.S."/>
            <person name="Rubin E.M."/>
            <person name="Eisen J.A."/>
            <person name="Woyke T."/>
            <person name="Gugger M."/>
            <person name="Kerfeld C.A."/>
        </authorList>
    </citation>
    <scope>NUCLEOTIDE SEQUENCE [LARGE SCALE GENOMIC DNA]</scope>
    <source>
        <strain evidence="2">ATCC 29371 / PCC 7437</strain>
    </source>
</reference>
<evidence type="ECO:0000313" key="1">
    <source>
        <dbReference type="EMBL" id="AFZ37227.1"/>
    </source>
</evidence>
<dbReference type="PATRIC" id="fig|111780.3.peg.3861"/>
<dbReference type="AlphaFoldDB" id="K9XZW3"/>
<dbReference type="NCBIfam" id="TIGR03184">
    <property type="entry name" value="DNA_S_dndE"/>
    <property type="match status" value="1"/>
</dbReference>
<dbReference type="Gene3D" id="1.10.1220.160">
    <property type="entry name" value="DNA sulphur modification protein DndE"/>
    <property type="match status" value="1"/>
</dbReference>
<accession>K9XZW3</accession>
<organism evidence="1 2">
    <name type="scientific">Stanieria cyanosphaera (strain ATCC 29371 / PCC 7437)</name>
    <dbReference type="NCBI Taxonomy" id="111780"/>
    <lineage>
        <taxon>Bacteria</taxon>
        <taxon>Bacillati</taxon>
        <taxon>Cyanobacteriota</taxon>
        <taxon>Cyanophyceae</taxon>
        <taxon>Pleurocapsales</taxon>
        <taxon>Dermocarpellaceae</taxon>
        <taxon>Stanieria</taxon>
    </lineage>
</organism>
<dbReference type="HOGENOM" id="CLU_162722_0_0_3"/>
<keyword evidence="2" id="KW-1185">Reference proteome</keyword>
<dbReference type="InterPro" id="IPR038472">
    <property type="entry name" value="DndE_sf"/>
</dbReference>
<gene>
    <name evidence="1" type="ordered locus">Sta7437_3731</name>
</gene>
<name>K9XZW3_STAC7</name>
<dbReference type="OrthoDB" id="512647at2"/>
<sequence length="141" mass="16107">MNTPIERIRLSTTAKEQLIKLKRITKIEQWNILCRWAFCYSLAEPSIPTSVPINLDSNVEMNWNVFGGEIADILLLALKKRCDRDGLETNQETLKMQFILHLHRGISYLAGELDFKNIDDLIAMAVQPTTTLQTVTESKSD</sequence>
<dbReference type="Pfam" id="PF08870">
    <property type="entry name" value="DndE"/>
    <property type="match status" value="1"/>
</dbReference>
<dbReference type="InterPro" id="IPR014969">
    <property type="entry name" value="DNA_S_DndE"/>
</dbReference>
<dbReference type="RefSeq" id="WP_015194888.1">
    <property type="nucleotide sequence ID" value="NC_019748.1"/>
</dbReference>
<protein>
    <submittedName>
        <fullName evidence="1">DNA sulfur modification protein DndE</fullName>
    </submittedName>
</protein>
<dbReference type="Proteomes" id="UP000010473">
    <property type="component" value="Chromosome"/>
</dbReference>
<proteinExistence type="predicted"/>
<dbReference type="eggNOG" id="ENOG50307RI">
    <property type="taxonomic scope" value="Bacteria"/>
</dbReference>
<evidence type="ECO:0000313" key="2">
    <source>
        <dbReference type="Proteomes" id="UP000010473"/>
    </source>
</evidence>
<dbReference type="STRING" id="111780.Sta7437_3731"/>
<dbReference type="EMBL" id="CP003653">
    <property type="protein sequence ID" value="AFZ37227.1"/>
    <property type="molecule type" value="Genomic_DNA"/>
</dbReference>